<proteinExistence type="predicted"/>
<dbReference type="Pfam" id="PF16267">
    <property type="entry name" value="DUF4920"/>
    <property type="match status" value="1"/>
</dbReference>
<dbReference type="Proteomes" id="UP000484164">
    <property type="component" value="Unassembled WGS sequence"/>
</dbReference>
<name>A0A6L3ZJQ0_9FLAO</name>
<gene>
    <name evidence="2" type="ORF">F8C82_02910</name>
</gene>
<organism evidence="2 3">
    <name type="scientific">Phaeocystidibacter marisrubri</name>
    <dbReference type="NCBI Taxonomy" id="1577780"/>
    <lineage>
        <taxon>Bacteria</taxon>
        <taxon>Pseudomonadati</taxon>
        <taxon>Bacteroidota</taxon>
        <taxon>Flavobacteriia</taxon>
        <taxon>Flavobacteriales</taxon>
        <taxon>Phaeocystidibacteraceae</taxon>
        <taxon>Phaeocystidibacter</taxon>
    </lineage>
</organism>
<dbReference type="InterPro" id="IPR032577">
    <property type="entry name" value="DUF4920"/>
</dbReference>
<evidence type="ECO:0000313" key="3">
    <source>
        <dbReference type="Proteomes" id="UP000484164"/>
    </source>
</evidence>
<evidence type="ECO:0000313" key="2">
    <source>
        <dbReference type="EMBL" id="KAB2817360.1"/>
    </source>
</evidence>
<evidence type="ECO:0000256" key="1">
    <source>
        <dbReference type="SAM" id="SignalP"/>
    </source>
</evidence>
<keyword evidence="3" id="KW-1185">Reference proteome</keyword>
<sequence length="179" mass="19387">MMMKKYWMFVPAIMGLVACNSGGAEEANADNAETTSTEVAQSEDAMSTGELMYFGDTVTFENAVSTEEMMAVLNENDSAQLKVKGEISAVCTKKGCWMSMPLPQGGDMHVSYNYEFLLPTGGIEGKEVVVEGQVKKVVHSVEYLRHLAEDAGKSPEEIQAIVEPKTKVSFLATGVTIKS</sequence>
<keyword evidence="1" id="KW-0732">Signal</keyword>
<dbReference type="RefSeq" id="WP_151691931.1">
    <property type="nucleotide sequence ID" value="NZ_BMGX01000002.1"/>
</dbReference>
<protein>
    <submittedName>
        <fullName evidence="2">DUF4920 domain-containing protein</fullName>
    </submittedName>
</protein>
<dbReference type="OrthoDB" id="129527at2"/>
<feature type="signal peptide" evidence="1">
    <location>
        <begin position="1"/>
        <end position="23"/>
    </location>
</feature>
<comment type="caution">
    <text evidence="2">The sequence shown here is derived from an EMBL/GenBank/DDBJ whole genome shotgun (WGS) entry which is preliminary data.</text>
</comment>
<dbReference type="PROSITE" id="PS51257">
    <property type="entry name" value="PROKAR_LIPOPROTEIN"/>
    <property type="match status" value="1"/>
</dbReference>
<feature type="chain" id="PRO_5026707673" evidence="1">
    <location>
        <begin position="24"/>
        <end position="179"/>
    </location>
</feature>
<dbReference type="AlphaFoldDB" id="A0A6L3ZJQ0"/>
<reference evidence="2 3" key="1">
    <citation type="submission" date="2019-10" db="EMBL/GenBank/DDBJ databases">
        <title>Genome sequence of Phaeocystidibacter marisrubri JCM30614 (type strain).</title>
        <authorList>
            <person name="Bowman J.P."/>
        </authorList>
    </citation>
    <scope>NUCLEOTIDE SEQUENCE [LARGE SCALE GENOMIC DNA]</scope>
    <source>
        <strain evidence="2 3">JCM 30614</strain>
    </source>
</reference>
<accession>A0A6L3ZJQ0</accession>
<dbReference type="EMBL" id="WBVQ01000001">
    <property type="protein sequence ID" value="KAB2817360.1"/>
    <property type="molecule type" value="Genomic_DNA"/>
</dbReference>